<evidence type="ECO:0000313" key="4">
    <source>
        <dbReference type="EMBL" id="EFW03689.1"/>
    </source>
</evidence>
<evidence type="ECO:0000313" key="5">
    <source>
        <dbReference type="Proteomes" id="UP000003157"/>
    </source>
</evidence>
<evidence type="ECO:0000259" key="3">
    <source>
        <dbReference type="PROSITE" id="PS50943"/>
    </source>
</evidence>
<dbReference type="InterPro" id="IPR010982">
    <property type="entry name" value="Lambda_DNA-bd_dom_sf"/>
</dbReference>
<feature type="transmembrane region" description="Helical" evidence="2">
    <location>
        <begin position="109"/>
        <end position="127"/>
    </location>
</feature>
<dbReference type="eggNOG" id="COG1476">
    <property type="taxonomic scope" value="Bacteria"/>
</dbReference>
<dbReference type="Gene3D" id="1.10.260.40">
    <property type="entry name" value="lambda repressor-like DNA-binding domains"/>
    <property type="match status" value="1"/>
</dbReference>
<name>E7GE88_9FIRM</name>
<evidence type="ECO:0000256" key="2">
    <source>
        <dbReference type="SAM" id="Phobius"/>
    </source>
</evidence>
<dbReference type="HOGENOM" id="CLU_066192_2_2_9"/>
<dbReference type="SUPFAM" id="SSF47413">
    <property type="entry name" value="lambda repressor-like DNA-binding domains"/>
    <property type="match status" value="1"/>
</dbReference>
<dbReference type="Proteomes" id="UP000003157">
    <property type="component" value="Unassembled WGS sequence"/>
</dbReference>
<dbReference type="STRING" id="100884.GCA_000269565_02464"/>
<proteinExistence type="predicted"/>
<dbReference type="CDD" id="cd00093">
    <property type="entry name" value="HTH_XRE"/>
    <property type="match status" value="1"/>
</dbReference>
<evidence type="ECO:0000256" key="1">
    <source>
        <dbReference type="ARBA" id="ARBA00023125"/>
    </source>
</evidence>
<gene>
    <name evidence="4" type="ORF">HMPREF9488_03081</name>
</gene>
<dbReference type="PANTHER" id="PTHR46558:SF15">
    <property type="entry name" value="HELIX-TURN-HELIX DOMAIN PROTEIN"/>
    <property type="match status" value="1"/>
</dbReference>
<keyword evidence="2" id="KW-0812">Transmembrane</keyword>
<feature type="transmembrane region" description="Helical" evidence="2">
    <location>
        <begin position="170"/>
        <end position="193"/>
    </location>
</feature>
<protein>
    <submittedName>
        <fullName evidence="4">DNA-binding protein</fullName>
    </submittedName>
</protein>
<dbReference type="Pfam" id="PF01381">
    <property type="entry name" value="HTH_3"/>
    <property type="match status" value="1"/>
</dbReference>
<comment type="caution">
    <text evidence="4">The sequence shown here is derived from an EMBL/GenBank/DDBJ whole genome shotgun (WGS) entry which is preliminary data.</text>
</comment>
<dbReference type="PANTHER" id="PTHR46558">
    <property type="entry name" value="TRACRIPTIONAL REGULATORY PROTEIN-RELATED-RELATED"/>
    <property type="match status" value="1"/>
</dbReference>
<dbReference type="InterPro" id="IPR001387">
    <property type="entry name" value="Cro/C1-type_HTH"/>
</dbReference>
<dbReference type="EMBL" id="ADKX01000044">
    <property type="protein sequence ID" value="EFW03689.1"/>
    <property type="molecule type" value="Genomic_DNA"/>
</dbReference>
<keyword evidence="1 4" id="KW-0238">DNA-binding</keyword>
<dbReference type="SMART" id="SM00530">
    <property type="entry name" value="HTH_XRE"/>
    <property type="match status" value="1"/>
</dbReference>
<reference evidence="4 5" key="1">
    <citation type="submission" date="2010-12" db="EMBL/GenBank/DDBJ databases">
        <title>The Genome Sequence of Coprobacillus sp. strain 29_1.</title>
        <authorList>
            <consortium name="The Broad Institute Genome Sequencing Platform"/>
            <person name="Earl A."/>
            <person name="Ward D."/>
            <person name="Feldgarden M."/>
            <person name="Gevers D."/>
            <person name="Daigneault M."/>
            <person name="Sibley C.D."/>
            <person name="White A."/>
            <person name="Strauss J."/>
            <person name="Allen-Vercoe E."/>
            <person name="Young S.K."/>
            <person name="Zeng Q."/>
            <person name="Gargeya S."/>
            <person name="Fitzgerald M."/>
            <person name="Haas B."/>
            <person name="Abouelleil A."/>
            <person name="Alvarado L."/>
            <person name="Arachchi H.M."/>
            <person name="Berlin A."/>
            <person name="Brown A."/>
            <person name="Chapman S.B."/>
            <person name="Chen Z."/>
            <person name="Dunbar C."/>
            <person name="Freedman E."/>
            <person name="Gearin G."/>
            <person name="Gellesch M."/>
            <person name="Goldberg J."/>
            <person name="Griggs A."/>
            <person name="Gujja S."/>
            <person name="Heilman E."/>
            <person name="Heiman D."/>
            <person name="Howarth C."/>
            <person name="Larson L."/>
            <person name="Lui A."/>
            <person name="MacDonald P.J.P."/>
            <person name="Mehta T."/>
            <person name="Montmayeur A."/>
            <person name="Murphy C."/>
            <person name="Neiman D."/>
            <person name="Pearson M."/>
            <person name="Priest M."/>
            <person name="Roberts A."/>
            <person name="Saif S."/>
            <person name="Shea T."/>
            <person name="Shenoy N."/>
            <person name="Sisk P."/>
            <person name="Stolte C."/>
            <person name="Sykes S."/>
            <person name="White J."/>
            <person name="Yandava C."/>
            <person name="Nusbaum C."/>
            <person name="Birren B."/>
        </authorList>
    </citation>
    <scope>NUCLEOTIDE SEQUENCE [LARGE SCALE GENOMIC DNA]</scope>
    <source>
        <strain evidence="4 5">29_1</strain>
    </source>
</reference>
<keyword evidence="2" id="KW-0472">Membrane</keyword>
<keyword evidence="5" id="KW-1185">Reference proteome</keyword>
<organism evidence="4 5">
    <name type="scientific">Coprobacillus cateniformis</name>
    <dbReference type="NCBI Taxonomy" id="100884"/>
    <lineage>
        <taxon>Bacteria</taxon>
        <taxon>Bacillati</taxon>
        <taxon>Bacillota</taxon>
        <taxon>Erysipelotrichia</taxon>
        <taxon>Erysipelotrichales</taxon>
        <taxon>Coprobacillaceae</taxon>
        <taxon>Coprobacillus</taxon>
    </lineage>
</organism>
<sequence length="194" mass="22541">MKISSQIKKYRLESSLSQEELADKIFVTRQTISNWENGKNYPDINSIVLLSTLFGISLDILVKGDLEEMKEHIRNEDIQRFHKDGIIFTILLIVTILSVVPLFFMVNSYIGIVLWVILFAVAMYYALRVEKQKKVYDIQTYKEIVAFADGKRLDEIERNREYGKRPYQKVLYVIASGVIGFVMTIVLLILFGYL</sequence>
<keyword evidence="2" id="KW-1133">Transmembrane helix</keyword>
<dbReference type="OrthoDB" id="9801008at2"/>
<dbReference type="GeneID" id="78230280"/>
<feature type="transmembrane region" description="Helical" evidence="2">
    <location>
        <begin position="85"/>
        <end position="103"/>
    </location>
</feature>
<dbReference type="GO" id="GO:0003677">
    <property type="term" value="F:DNA binding"/>
    <property type="evidence" value="ECO:0007669"/>
    <property type="project" value="UniProtKB-KW"/>
</dbReference>
<feature type="domain" description="HTH cro/C1-type" evidence="3">
    <location>
        <begin position="7"/>
        <end position="61"/>
    </location>
</feature>
<dbReference type="PROSITE" id="PS50943">
    <property type="entry name" value="HTH_CROC1"/>
    <property type="match status" value="1"/>
</dbReference>
<dbReference type="AlphaFoldDB" id="E7GE88"/>
<dbReference type="RefSeq" id="WP_008790164.1">
    <property type="nucleotide sequence ID" value="NZ_AKCB01000001.1"/>
</dbReference>
<accession>E7GE88</accession>